<protein>
    <submittedName>
        <fullName evidence="1">Uncharacterized protein</fullName>
    </submittedName>
</protein>
<proteinExistence type="predicted"/>
<dbReference type="AlphaFoldDB" id="A0A151M6D6"/>
<reference evidence="1 2" key="1">
    <citation type="journal article" date="2012" name="Genome Biol.">
        <title>Sequencing three crocodilian genomes to illuminate the evolution of archosaurs and amniotes.</title>
        <authorList>
            <person name="St John J.A."/>
            <person name="Braun E.L."/>
            <person name="Isberg S.R."/>
            <person name="Miles L.G."/>
            <person name="Chong A.Y."/>
            <person name="Gongora J."/>
            <person name="Dalzell P."/>
            <person name="Moran C."/>
            <person name="Bed'hom B."/>
            <person name="Abzhanov A."/>
            <person name="Burgess S.C."/>
            <person name="Cooksey A.M."/>
            <person name="Castoe T.A."/>
            <person name="Crawford N.G."/>
            <person name="Densmore L.D."/>
            <person name="Drew J.C."/>
            <person name="Edwards S.V."/>
            <person name="Faircloth B.C."/>
            <person name="Fujita M.K."/>
            <person name="Greenwold M.J."/>
            <person name="Hoffmann F.G."/>
            <person name="Howard J.M."/>
            <person name="Iguchi T."/>
            <person name="Janes D.E."/>
            <person name="Khan S.Y."/>
            <person name="Kohno S."/>
            <person name="de Koning A.J."/>
            <person name="Lance S.L."/>
            <person name="McCarthy F.M."/>
            <person name="McCormack J.E."/>
            <person name="Merchant M.E."/>
            <person name="Peterson D.G."/>
            <person name="Pollock D.D."/>
            <person name="Pourmand N."/>
            <person name="Raney B.J."/>
            <person name="Roessler K.A."/>
            <person name="Sanford J.R."/>
            <person name="Sawyer R.H."/>
            <person name="Schmidt C.J."/>
            <person name="Triplett E.W."/>
            <person name="Tuberville T.D."/>
            <person name="Venegas-Anaya M."/>
            <person name="Howard J.T."/>
            <person name="Jarvis E.D."/>
            <person name="Guillette L.J.Jr."/>
            <person name="Glenn T.C."/>
            <person name="Green R.E."/>
            <person name="Ray D.A."/>
        </authorList>
    </citation>
    <scope>NUCLEOTIDE SEQUENCE [LARGE SCALE GENOMIC DNA]</scope>
    <source>
        <strain evidence="1">KSC_2009_1</strain>
    </source>
</reference>
<name>A0A151M6D6_ALLMI</name>
<dbReference type="Proteomes" id="UP000050525">
    <property type="component" value="Unassembled WGS sequence"/>
</dbReference>
<keyword evidence="2" id="KW-1185">Reference proteome</keyword>
<gene>
    <name evidence="1" type="ORF">Y1Q_0010658</name>
</gene>
<organism evidence="1 2">
    <name type="scientific">Alligator mississippiensis</name>
    <name type="common">American alligator</name>
    <dbReference type="NCBI Taxonomy" id="8496"/>
    <lineage>
        <taxon>Eukaryota</taxon>
        <taxon>Metazoa</taxon>
        <taxon>Chordata</taxon>
        <taxon>Craniata</taxon>
        <taxon>Vertebrata</taxon>
        <taxon>Euteleostomi</taxon>
        <taxon>Archelosauria</taxon>
        <taxon>Archosauria</taxon>
        <taxon>Crocodylia</taxon>
        <taxon>Alligatoridae</taxon>
        <taxon>Alligatorinae</taxon>
        <taxon>Alligator</taxon>
    </lineage>
</organism>
<comment type="caution">
    <text evidence="1">The sequence shown here is derived from an EMBL/GenBank/DDBJ whole genome shotgun (WGS) entry which is preliminary data.</text>
</comment>
<dbReference type="EMBL" id="AKHW03006437">
    <property type="protein sequence ID" value="KYO20068.1"/>
    <property type="molecule type" value="Genomic_DNA"/>
</dbReference>
<sequence>MVAWKLGVNKLFLGTKWEGKRAPSWKVCGGEVQIHQGMGTRKEGENMPHCRWIPSILAAELTGRIPNFG</sequence>
<evidence type="ECO:0000313" key="1">
    <source>
        <dbReference type="EMBL" id="KYO20068.1"/>
    </source>
</evidence>
<evidence type="ECO:0000313" key="2">
    <source>
        <dbReference type="Proteomes" id="UP000050525"/>
    </source>
</evidence>
<accession>A0A151M6D6</accession>